<accession>A0ABQ1LSM3</accession>
<keyword evidence="2" id="KW-1185">Reference proteome</keyword>
<sequence>MPSAWNEAKIENVIISDNSISMKFKKEGNEIEIEITQENGDWEIHFDPSFYQFKSLKLNNNEIETVENKVISSSGKSISLTLTL</sequence>
<protein>
    <submittedName>
        <fullName evidence="1">Uncharacterized protein</fullName>
    </submittedName>
</protein>
<dbReference type="Proteomes" id="UP000635885">
    <property type="component" value="Unassembled WGS sequence"/>
</dbReference>
<gene>
    <name evidence="1" type="ORF">GCM10010993_03680</name>
</gene>
<proteinExistence type="predicted"/>
<evidence type="ECO:0000313" key="1">
    <source>
        <dbReference type="EMBL" id="GGC27880.1"/>
    </source>
</evidence>
<comment type="caution">
    <text evidence="1">The sequence shown here is derived from an EMBL/GenBank/DDBJ whole genome shotgun (WGS) entry which is preliminary data.</text>
</comment>
<organism evidence="1 2">
    <name type="scientific">Belliella aquatica</name>
    <dbReference type="NCBI Taxonomy" id="1323734"/>
    <lineage>
        <taxon>Bacteria</taxon>
        <taxon>Pseudomonadati</taxon>
        <taxon>Bacteroidota</taxon>
        <taxon>Cytophagia</taxon>
        <taxon>Cytophagales</taxon>
        <taxon>Cyclobacteriaceae</taxon>
        <taxon>Belliella</taxon>
    </lineage>
</organism>
<dbReference type="EMBL" id="BMFD01000001">
    <property type="protein sequence ID" value="GGC27880.1"/>
    <property type="molecule type" value="Genomic_DNA"/>
</dbReference>
<reference evidence="2" key="1">
    <citation type="journal article" date="2019" name="Int. J. Syst. Evol. Microbiol.">
        <title>The Global Catalogue of Microorganisms (GCM) 10K type strain sequencing project: providing services to taxonomists for standard genome sequencing and annotation.</title>
        <authorList>
            <consortium name="The Broad Institute Genomics Platform"/>
            <consortium name="The Broad Institute Genome Sequencing Center for Infectious Disease"/>
            <person name="Wu L."/>
            <person name="Ma J."/>
        </authorList>
    </citation>
    <scope>NUCLEOTIDE SEQUENCE [LARGE SCALE GENOMIC DNA]</scope>
    <source>
        <strain evidence="2">CGMCC 1.12479</strain>
    </source>
</reference>
<dbReference type="RefSeq" id="WP_229744205.1">
    <property type="nucleotide sequence ID" value="NZ_BMFD01000001.1"/>
</dbReference>
<name>A0ABQ1LSM3_9BACT</name>
<evidence type="ECO:0000313" key="2">
    <source>
        <dbReference type="Proteomes" id="UP000635885"/>
    </source>
</evidence>